<evidence type="ECO:0000313" key="9">
    <source>
        <dbReference type="Proteomes" id="UP000092631"/>
    </source>
</evidence>
<dbReference type="KEGG" id="bcae:A4V03_14380"/>
<dbReference type="Pfam" id="PF00589">
    <property type="entry name" value="Phage_integrase"/>
    <property type="match status" value="1"/>
</dbReference>
<dbReference type="GO" id="GO:0006310">
    <property type="term" value="P:DNA recombination"/>
    <property type="evidence" value="ECO:0007669"/>
    <property type="project" value="UniProtKB-KW"/>
</dbReference>
<proteinExistence type="inferred from homology"/>
<feature type="domain" description="Tyr recombinase" evidence="6">
    <location>
        <begin position="220"/>
        <end position="396"/>
    </location>
</feature>
<evidence type="ECO:0000256" key="4">
    <source>
        <dbReference type="ARBA" id="ARBA00023172"/>
    </source>
</evidence>
<dbReference type="PROSITE" id="PS51898">
    <property type="entry name" value="TYR_RECOMBINASE"/>
    <property type="match status" value="1"/>
</dbReference>
<dbReference type="GO" id="GO:0003677">
    <property type="term" value="F:DNA binding"/>
    <property type="evidence" value="ECO:0007669"/>
    <property type="project" value="UniProtKB-UniRule"/>
</dbReference>
<dbReference type="GO" id="GO:0015074">
    <property type="term" value="P:DNA integration"/>
    <property type="evidence" value="ECO:0007669"/>
    <property type="project" value="UniProtKB-KW"/>
</dbReference>
<dbReference type="InterPro" id="IPR002104">
    <property type="entry name" value="Integrase_catalytic"/>
</dbReference>
<reference evidence="9" key="1">
    <citation type="submission" date="2016-04" db="EMBL/GenBank/DDBJ databases">
        <title>Complete Genome Sequences of Twelve Strains of a Stable Defined Moderately Diverse Mouse Microbiota 2 (sDMDMm2).</title>
        <authorList>
            <person name="Uchimura Y."/>
            <person name="Wyss M."/>
            <person name="Brugiroux S."/>
            <person name="Limenitakis J.P."/>
            <person name="Stecher B."/>
            <person name="McCoy K.D."/>
            <person name="Macpherson A.J."/>
        </authorList>
    </citation>
    <scope>NUCLEOTIDE SEQUENCE [LARGE SCALE GENOMIC DNA]</scope>
    <source>
        <strain evidence="9">I48</strain>
    </source>
</reference>
<dbReference type="Proteomes" id="UP000092631">
    <property type="component" value="Chromosome"/>
</dbReference>
<dbReference type="GeneID" id="82188331"/>
<evidence type="ECO:0000256" key="5">
    <source>
        <dbReference type="PROSITE-ProRule" id="PRU01248"/>
    </source>
</evidence>
<dbReference type="InterPro" id="IPR010998">
    <property type="entry name" value="Integrase_recombinase_N"/>
</dbReference>
<comment type="similarity">
    <text evidence="1">Belongs to the 'phage' integrase family.</text>
</comment>
<dbReference type="InterPro" id="IPR050090">
    <property type="entry name" value="Tyrosine_recombinase_XerCD"/>
</dbReference>
<feature type="domain" description="Core-binding (CB)" evidence="7">
    <location>
        <begin position="112"/>
        <end position="200"/>
    </location>
</feature>
<dbReference type="SUPFAM" id="SSF56349">
    <property type="entry name" value="DNA breaking-rejoining enzymes"/>
    <property type="match status" value="1"/>
</dbReference>
<dbReference type="OrthoDB" id="1493636at2"/>
<accession>A0A1C7H8F3</accession>
<dbReference type="InterPro" id="IPR044068">
    <property type="entry name" value="CB"/>
</dbReference>
<dbReference type="EMBL" id="CP015401">
    <property type="protein sequence ID" value="ANU59857.1"/>
    <property type="molecule type" value="Genomic_DNA"/>
</dbReference>
<keyword evidence="9" id="KW-1185">Reference proteome</keyword>
<evidence type="ECO:0000256" key="3">
    <source>
        <dbReference type="ARBA" id="ARBA00023125"/>
    </source>
</evidence>
<dbReference type="InterPro" id="IPR025269">
    <property type="entry name" value="SAM-like_dom"/>
</dbReference>
<evidence type="ECO:0000259" key="6">
    <source>
        <dbReference type="PROSITE" id="PS51898"/>
    </source>
</evidence>
<evidence type="ECO:0000313" key="8">
    <source>
        <dbReference type="EMBL" id="ANU59857.1"/>
    </source>
</evidence>
<evidence type="ECO:0000259" key="7">
    <source>
        <dbReference type="PROSITE" id="PS51900"/>
    </source>
</evidence>
<keyword evidence="4" id="KW-0233">DNA recombination</keyword>
<dbReference type="PANTHER" id="PTHR30349">
    <property type="entry name" value="PHAGE INTEGRASE-RELATED"/>
    <property type="match status" value="1"/>
</dbReference>
<evidence type="ECO:0000256" key="1">
    <source>
        <dbReference type="ARBA" id="ARBA00008857"/>
    </source>
</evidence>
<evidence type="ECO:0000256" key="2">
    <source>
        <dbReference type="ARBA" id="ARBA00022908"/>
    </source>
</evidence>
<protein>
    <submittedName>
        <fullName evidence="8">Recombinase</fullName>
    </submittedName>
</protein>
<dbReference type="PROSITE" id="PS51900">
    <property type="entry name" value="CB"/>
    <property type="match status" value="1"/>
</dbReference>
<organism evidence="8 9">
    <name type="scientific">Bacteroides caecimuris</name>
    <dbReference type="NCBI Taxonomy" id="1796613"/>
    <lineage>
        <taxon>Bacteria</taxon>
        <taxon>Pseudomonadati</taxon>
        <taxon>Bacteroidota</taxon>
        <taxon>Bacteroidia</taxon>
        <taxon>Bacteroidales</taxon>
        <taxon>Bacteroidaceae</taxon>
        <taxon>Bacteroides</taxon>
    </lineage>
</organism>
<dbReference type="RefSeq" id="WP_022199353.1">
    <property type="nucleotide sequence ID" value="NZ_CAPDLJ010000025.1"/>
</dbReference>
<name>A0A1C7H8F3_9BACE</name>
<dbReference type="Pfam" id="PF13102">
    <property type="entry name" value="Phage_int_SAM_5"/>
    <property type="match status" value="1"/>
</dbReference>
<sequence>MQRNYFSILFFIRRTRLLKNGEAPIGLRITVNGQRAEMQIKRSVAEERWNASKGCVTGKDRKALELNQYLESVRTKIYQIHRELLQDGKPITALTIIQKFNGEGESPKMLLEVFREHNKKYRELIDRDYVKGTVLRYERTVRYLEEMLQSQYNLKDIPLKELNHEFVLNFEHFVKVQKNCAQNAAVKYLKNLKKITRLALVNKWITDDPFTEIRFHQTQSNRDFLTEEELNAIINKKFDIQRLETVRDIFVFCALSGLAFTDAQHLTPEHITQDCNGDYWIRKPREKTNNMCNIPLLDIPRMIAEKYKNHPECIKRGVVLPVPSNQRMNSYLKEIADVCGIKKTLSTHIARHTFACIAIANKVSMESIAKMLGHSDLRTTKIYAKLMDKTVSEEMNILKRKFSVV</sequence>
<dbReference type="InterPro" id="IPR013762">
    <property type="entry name" value="Integrase-like_cat_sf"/>
</dbReference>
<gene>
    <name evidence="8" type="ORF">A4V03_14380</name>
</gene>
<keyword evidence="2" id="KW-0229">DNA integration</keyword>
<dbReference type="PANTHER" id="PTHR30349:SF64">
    <property type="entry name" value="PROPHAGE INTEGRASE INTD-RELATED"/>
    <property type="match status" value="1"/>
</dbReference>
<dbReference type="InterPro" id="IPR035386">
    <property type="entry name" value="Arm-DNA-bind_5"/>
</dbReference>
<dbReference type="Gene3D" id="1.10.150.130">
    <property type="match status" value="1"/>
</dbReference>
<keyword evidence="3 5" id="KW-0238">DNA-binding</keyword>
<dbReference type="Gene3D" id="1.10.443.10">
    <property type="entry name" value="Intergrase catalytic core"/>
    <property type="match status" value="1"/>
</dbReference>
<dbReference type="CDD" id="cd01185">
    <property type="entry name" value="INTN1_C_like"/>
    <property type="match status" value="1"/>
</dbReference>
<dbReference type="InterPro" id="IPR011010">
    <property type="entry name" value="DNA_brk_join_enz"/>
</dbReference>
<dbReference type="Pfam" id="PF17293">
    <property type="entry name" value="Arm-DNA-bind_5"/>
    <property type="match status" value="1"/>
</dbReference>
<dbReference type="AlphaFoldDB" id="A0A1C7H8F3"/>